<evidence type="ECO:0000313" key="2">
    <source>
        <dbReference type="EMBL" id="KJF15807.1"/>
    </source>
</evidence>
<dbReference type="STRING" id="1280514.AXFE_33490"/>
<name>A0A0D8HDB3_9ACTN</name>
<comment type="caution">
    <text evidence="2">The sequence shown here is derived from an EMBL/GenBank/DDBJ whole genome shotgun (WGS) entry which is preliminary data.</text>
</comment>
<accession>A0A0D8HDB3</accession>
<proteinExistence type="predicted"/>
<dbReference type="AlphaFoldDB" id="A0A0D8HDB3"/>
<evidence type="ECO:0000256" key="1">
    <source>
        <dbReference type="SAM" id="MobiDB-lite"/>
    </source>
</evidence>
<dbReference type="Proteomes" id="UP000032360">
    <property type="component" value="Unassembled WGS sequence"/>
</dbReference>
<sequence>MSDHTPSVPGRPTRPASARRVATKEVTAPLHWPTITPFEAEREWPALRAWVTDLRERYDELDFHYVPACWYQHPAIVSALQALRDHERVAYDASSPLSAGTEWHRAFRDATNQLRTFSGYLRCTTTEHFPSRPVLAEDEEAWRTFVAKDVAERRRRAVAAALSSVADVERELGD</sequence>
<feature type="region of interest" description="Disordered" evidence="1">
    <location>
        <begin position="1"/>
        <end position="23"/>
    </location>
</feature>
<keyword evidence="3" id="KW-1185">Reference proteome</keyword>
<organism evidence="2 3">
    <name type="scientific">Acidithrix ferrooxidans</name>
    <dbReference type="NCBI Taxonomy" id="1280514"/>
    <lineage>
        <taxon>Bacteria</taxon>
        <taxon>Bacillati</taxon>
        <taxon>Actinomycetota</taxon>
        <taxon>Acidimicrobiia</taxon>
        <taxon>Acidimicrobiales</taxon>
        <taxon>Acidimicrobiaceae</taxon>
        <taxon>Acidithrix</taxon>
    </lineage>
</organism>
<dbReference type="OrthoDB" id="3535759at2"/>
<dbReference type="RefSeq" id="WP_052606997.1">
    <property type="nucleotide sequence ID" value="NZ_JXYS01000119.1"/>
</dbReference>
<reference evidence="2 3" key="1">
    <citation type="submission" date="2015-01" db="EMBL/GenBank/DDBJ databases">
        <title>Draft genome of the acidophilic iron oxidizer Acidithrix ferrooxidans strain Py-F3.</title>
        <authorList>
            <person name="Poehlein A."/>
            <person name="Eisen S."/>
            <person name="Schloemann M."/>
            <person name="Johnson B.D."/>
            <person name="Daniel R."/>
            <person name="Muehling M."/>
        </authorList>
    </citation>
    <scope>NUCLEOTIDE SEQUENCE [LARGE SCALE GENOMIC DNA]</scope>
    <source>
        <strain evidence="2 3">Py-F3</strain>
    </source>
</reference>
<evidence type="ECO:0000313" key="3">
    <source>
        <dbReference type="Proteomes" id="UP000032360"/>
    </source>
</evidence>
<dbReference type="EMBL" id="JXYS01000119">
    <property type="protein sequence ID" value="KJF15807.1"/>
    <property type="molecule type" value="Genomic_DNA"/>
</dbReference>
<gene>
    <name evidence="2" type="ORF">AXFE_33490</name>
</gene>
<protein>
    <submittedName>
        <fullName evidence="2">Uncharacterized protein</fullName>
    </submittedName>
</protein>